<keyword evidence="2" id="KW-1185">Reference proteome</keyword>
<dbReference type="OrthoDB" id="22341at10239"/>
<gene>
    <name evidence="1" type="primary">82</name>
    <name evidence="1" type="ORF">PBI_CAPTAINTRIPS_82</name>
</gene>
<protein>
    <submittedName>
        <fullName evidence="1">Uncharacterized protein</fullName>
    </submittedName>
</protein>
<evidence type="ECO:0000313" key="2">
    <source>
        <dbReference type="Proteomes" id="UP000030201"/>
    </source>
</evidence>
<proteinExistence type="predicted"/>
<evidence type="ECO:0000313" key="1">
    <source>
        <dbReference type="EMBL" id="AIW02474.1"/>
    </source>
</evidence>
<dbReference type="GeneID" id="26629335"/>
<sequence>MSDVVERAKAALEGVTEGPWTFQHWGGQNQNGDYAESILFDGAGESMTYGLPDRDGEFIAQARTLVPELVAEVERLRAQETRIRELCEDPSHGPLYPYKILAALDTEGEA</sequence>
<dbReference type="Proteomes" id="UP000030201">
    <property type="component" value="Segment"/>
</dbReference>
<name>A0A0A0RSU8_9CAUD</name>
<dbReference type="KEGG" id="vg:26629335"/>
<dbReference type="RefSeq" id="YP_009202362.1">
    <property type="nucleotide sequence ID" value="NC_028842.1"/>
</dbReference>
<organism evidence="1 2">
    <name type="scientific">Mycobacterium phage CaptainTrips</name>
    <dbReference type="NCBI Taxonomy" id="1556289"/>
    <lineage>
        <taxon>Viruses</taxon>
        <taxon>Duplodnaviria</taxon>
        <taxon>Heunggongvirae</taxon>
        <taxon>Uroviricota</taxon>
        <taxon>Caudoviricetes</taxon>
        <taxon>Gracegardnervirinae</taxon>
        <taxon>Cheoctovirus</taxon>
        <taxon>Cheoctovirus captaintrips</taxon>
    </lineage>
</organism>
<reference evidence="1 2" key="1">
    <citation type="submission" date="2014-09" db="EMBL/GenBank/DDBJ databases">
        <authorList>
            <person name="Powell E.R."/>
            <person name="Ardrey L.M."/>
            <person name="Brewer L.W."/>
            <person name="Cochran D.E."/>
            <person name="Debro L.H."/>
            <person name="Murdock C.A."/>
            <person name="Reynolds S.V."/>
            <person name="Bradley K.W."/>
            <person name="Barker L.P."/>
            <person name="Asai D.J."/>
            <person name="Bowman C.A."/>
            <person name="Russell D.A."/>
            <person name="Pope W.H."/>
            <person name="Jacobs-Sera D."/>
            <person name="Hendrix R.W."/>
            <person name="Hatfull G.F."/>
        </authorList>
    </citation>
    <scope>NUCLEOTIDE SEQUENCE [LARGE SCALE GENOMIC DNA]</scope>
</reference>
<dbReference type="EMBL" id="KM652553">
    <property type="protein sequence ID" value="AIW02474.1"/>
    <property type="molecule type" value="Genomic_DNA"/>
</dbReference>
<accession>A0A0A0RSU8</accession>